<evidence type="ECO:0000313" key="2">
    <source>
        <dbReference type="EMBL" id="SKA33817.1"/>
    </source>
</evidence>
<gene>
    <name evidence="2" type="ORF">SAMN05428963_11676</name>
</gene>
<evidence type="ECO:0000259" key="1">
    <source>
        <dbReference type="Pfam" id="PF13472"/>
    </source>
</evidence>
<dbReference type="PANTHER" id="PTHR30383">
    <property type="entry name" value="THIOESTERASE 1/PROTEASE 1/LYSOPHOSPHOLIPASE L1"/>
    <property type="match status" value="1"/>
</dbReference>
<evidence type="ECO:0000313" key="3">
    <source>
        <dbReference type="Proteomes" id="UP000190135"/>
    </source>
</evidence>
<dbReference type="AlphaFoldDB" id="A0A1T4T086"/>
<feature type="domain" description="SGNH hydrolase-type esterase" evidence="1">
    <location>
        <begin position="6"/>
        <end position="184"/>
    </location>
</feature>
<name>A0A1T4T086_9HYPH</name>
<dbReference type="Gene3D" id="3.40.50.1110">
    <property type="entry name" value="SGNH hydrolase"/>
    <property type="match status" value="1"/>
</dbReference>
<sequence length="211" mass="23351">MKTILCYGDSLTWGYDAEGLRHPFDVRWPNRLAAGLGEGFRVIAEGLNGRTTMFDDHSVMEDRNGARTLPVFLGSHQPLDLVVIMLGTNDFKRFAGGGYASSSRQGMARLVEIVKTYPFWTEFGRPETLVIAPPALTETSDPKCREMLGHAIDESRRLAQLYREVAEEAGCHFFDAGNVCATTAVDGIHLDTENTCRLGDALVPVVRHILH</sequence>
<dbReference type="Proteomes" id="UP000190135">
    <property type="component" value="Unassembled WGS sequence"/>
</dbReference>
<dbReference type="SUPFAM" id="SSF52266">
    <property type="entry name" value="SGNH hydrolase"/>
    <property type="match status" value="1"/>
</dbReference>
<dbReference type="InterPro" id="IPR013830">
    <property type="entry name" value="SGNH_hydro"/>
</dbReference>
<reference evidence="2 3" key="1">
    <citation type="submission" date="2017-02" db="EMBL/GenBank/DDBJ databases">
        <authorList>
            <person name="Peterson S.W."/>
        </authorList>
    </citation>
    <scope>NUCLEOTIDE SEQUENCE [LARGE SCALE GENOMIC DNA]</scope>
    <source>
        <strain evidence="2 3">USBA 369</strain>
    </source>
</reference>
<dbReference type="Pfam" id="PF13472">
    <property type="entry name" value="Lipase_GDSL_2"/>
    <property type="match status" value="1"/>
</dbReference>
<dbReference type="InterPro" id="IPR036514">
    <property type="entry name" value="SGNH_hydro_sf"/>
</dbReference>
<dbReference type="EMBL" id="FUXL01000016">
    <property type="protein sequence ID" value="SKA33817.1"/>
    <property type="molecule type" value="Genomic_DNA"/>
</dbReference>
<organism evidence="2 3">
    <name type="scientific">Consotaella salsifontis</name>
    <dbReference type="NCBI Taxonomy" id="1365950"/>
    <lineage>
        <taxon>Bacteria</taxon>
        <taxon>Pseudomonadati</taxon>
        <taxon>Pseudomonadota</taxon>
        <taxon>Alphaproteobacteria</taxon>
        <taxon>Hyphomicrobiales</taxon>
        <taxon>Aurantimonadaceae</taxon>
        <taxon>Consotaella</taxon>
    </lineage>
</organism>
<dbReference type="InterPro" id="IPR051532">
    <property type="entry name" value="Ester_Hydrolysis_Enzymes"/>
</dbReference>
<dbReference type="PANTHER" id="PTHR30383:SF29">
    <property type="entry name" value="SGNH HYDROLASE-TYPE ESTERASE DOMAIN-CONTAINING PROTEIN"/>
    <property type="match status" value="1"/>
</dbReference>
<proteinExistence type="predicted"/>
<dbReference type="OrthoDB" id="164654at2"/>
<protein>
    <submittedName>
        <fullName evidence="2">Lysophospholipase L1</fullName>
    </submittedName>
</protein>
<keyword evidence="3" id="KW-1185">Reference proteome</keyword>
<accession>A0A1T4T086</accession>
<dbReference type="GO" id="GO:0016788">
    <property type="term" value="F:hydrolase activity, acting on ester bonds"/>
    <property type="evidence" value="ECO:0007669"/>
    <property type="project" value="UniProtKB-ARBA"/>
</dbReference>
<dbReference type="RefSeq" id="WP_078709876.1">
    <property type="nucleotide sequence ID" value="NZ_FUXL01000016.1"/>
</dbReference>
<dbReference type="STRING" id="1365950.SAMN05428963_11676"/>
<dbReference type="CDD" id="cd01839">
    <property type="entry name" value="SGNH_arylesterase_like"/>
    <property type="match status" value="1"/>
</dbReference>